<evidence type="ECO:0000313" key="2">
    <source>
        <dbReference type="Proteomes" id="UP001420932"/>
    </source>
</evidence>
<name>A0AAP0KHB8_9MAGN</name>
<accession>A0AAP0KHB8</accession>
<evidence type="ECO:0000313" key="1">
    <source>
        <dbReference type="EMBL" id="KAK9152060.1"/>
    </source>
</evidence>
<reference evidence="1 2" key="1">
    <citation type="submission" date="2024-01" db="EMBL/GenBank/DDBJ databases">
        <title>Genome assemblies of Stephania.</title>
        <authorList>
            <person name="Yang L."/>
        </authorList>
    </citation>
    <scope>NUCLEOTIDE SEQUENCE [LARGE SCALE GENOMIC DNA]</scope>
    <source>
        <strain evidence="1">YNDBR</strain>
        <tissue evidence="1">Leaf</tissue>
    </source>
</reference>
<dbReference type="Proteomes" id="UP001420932">
    <property type="component" value="Unassembled WGS sequence"/>
</dbReference>
<keyword evidence="2" id="KW-1185">Reference proteome</keyword>
<organism evidence="1 2">
    <name type="scientific">Stephania yunnanensis</name>
    <dbReference type="NCBI Taxonomy" id="152371"/>
    <lineage>
        <taxon>Eukaryota</taxon>
        <taxon>Viridiplantae</taxon>
        <taxon>Streptophyta</taxon>
        <taxon>Embryophyta</taxon>
        <taxon>Tracheophyta</taxon>
        <taxon>Spermatophyta</taxon>
        <taxon>Magnoliopsida</taxon>
        <taxon>Ranunculales</taxon>
        <taxon>Menispermaceae</taxon>
        <taxon>Menispermoideae</taxon>
        <taxon>Cissampelideae</taxon>
        <taxon>Stephania</taxon>
    </lineage>
</organism>
<comment type="caution">
    <text evidence="1">The sequence shown here is derived from an EMBL/GenBank/DDBJ whole genome shotgun (WGS) entry which is preliminary data.</text>
</comment>
<proteinExistence type="predicted"/>
<dbReference type="AlphaFoldDB" id="A0AAP0KHB8"/>
<gene>
    <name evidence="1" type="ORF">Syun_010369</name>
</gene>
<dbReference type="EMBL" id="JBBNAF010000004">
    <property type="protein sequence ID" value="KAK9152060.1"/>
    <property type="molecule type" value="Genomic_DNA"/>
</dbReference>
<sequence length="53" mass="6004">MSPLSQALDAYALELEKSKGQVRNILKKTKLEPSMQLSLVYVCTPTPRRIIPF</sequence>
<protein>
    <submittedName>
        <fullName evidence="1">Uncharacterized protein</fullName>
    </submittedName>
</protein>